<evidence type="ECO:0000256" key="10">
    <source>
        <dbReference type="ARBA" id="ARBA00057735"/>
    </source>
</evidence>
<name>A0A0M2HY79_9MICO</name>
<evidence type="ECO:0000256" key="6">
    <source>
        <dbReference type="ARBA" id="ARBA00022741"/>
    </source>
</evidence>
<dbReference type="HAMAP" id="MF_00165">
    <property type="entry name" value="Thymidylate_kinase"/>
    <property type="match status" value="1"/>
</dbReference>
<evidence type="ECO:0000259" key="12">
    <source>
        <dbReference type="Pfam" id="PF02223"/>
    </source>
</evidence>
<dbReference type="GO" id="GO:0005524">
    <property type="term" value="F:ATP binding"/>
    <property type="evidence" value="ECO:0007669"/>
    <property type="project" value="UniProtKB-UniRule"/>
</dbReference>
<dbReference type="AlphaFoldDB" id="A0A0M2HY79"/>
<evidence type="ECO:0000256" key="11">
    <source>
        <dbReference type="HAMAP-Rule" id="MF_00165"/>
    </source>
</evidence>
<keyword evidence="5 11" id="KW-0545">Nucleotide biosynthesis</keyword>
<evidence type="ECO:0000256" key="9">
    <source>
        <dbReference type="ARBA" id="ARBA00048743"/>
    </source>
</evidence>
<dbReference type="GO" id="GO:0006233">
    <property type="term" value="P:dTDP biosynthetic process"/>
    <property type="evidence" value="ECO:0007669"/>
    <property type="project" value="InterPro"/>
</dbReference>
<evidence type="ECO:0000313" key="14">
    <source>
        <dbReference type="Proteomes" id="UP000033900"/>
    </source>
</evidence>
<dbReference type="Pfam" id="PF02223">
    <property type="entry name" value="Thymidylate_kin"/>
    <property type="match status" value="1"/>
</dbReference>
<comment type="caution">
    <text evidence="13">The sequence shown here is derived from an EMBL/GenBank/DDBJ whole genome shotgun (WGS) entry which is preliminary data.</text>
</comment>
<reference evidence="13 14" key="1">
    <citation type="submission" date="2015-02" db="EMBL/GenBank/DDBJ databases">
        <title>Draft genome sequences of ten Microbacterium spp. with emphasis on heavy metal contaminated environments.</title>
        <authorList>
            <person name="Corretto E."/>
        </authorList>
    </citation>
    <scope>NUCLEOTIDE SEQUENCE [LARGE SCALE GENOMIC DNA]</scope>
    <source>
        <strain evidence="13 14">SA35</strain>
    </source>
</reference>
<evidence type="ECO:0000256" key="3">
    <source>
        <dbReference type="ARBA" id="ARBA00017144"/>
    </source>
</evidence>
<evidence type="ECO:0000256" key="8">
    <source>
        <dbReference type="ARBA" id="ARBA00022840"/>
    </source>
</evidence>
<dbReference type="GO" id="GO:0006235">
    <property type="term" value="P:dTTP biosynthetic process"/>
    <property type="evidence" value="ECO:0007669"/>
    <property type="project" value="UniProtKB-UniRule"/>
</dbReference>
<dbReference type="InterPro" id="IPR018094">
    <property type="entry name" value="Thymidylate_kinase"/>
</dbReference>
<dbReference type="SUPFAM" id="SSF52540">
    <property type="entry name" value="P-loop containing nucleoside triphosphate hydrolases"/>
    <property type="match status" value="1"/>
</dbReference>
<dbReference type="OrthoDB" id="9774907at2"/>
<dbReference type="GO" id="GO:0004798">
    <property type="term" value="F:dTMP kinase activity"/>
    <property type="evidence" value="ECO:0007669"/>
    <property type="project" value="UniProtKB-UniRule"/>
</dbReference>
<gene>
    <name evidence="11 13" type="primary">tmk</name>
    <name evidence="13" type="ORF">RS84_00103</name>
</gene>
<comment type="similarity">
    <text evidence="1 11">Belongs to the thymidylate kinase family.</text>
</comment>
<dbReference type="EMBL" id="JYJB01000003">
    <property type="protein sequence ID" value="KJL49394.1"/>
    <property type="molecule type" value="Genomic_DNA"/>
</dbReference>
<feature type="binding site" evidence="11">
    <location>
        <begin position="13"/>
        <end position="20"/>
    </location>
    <ligand>
        <name>ATP</name>
        <dbReference type="ChEBI" id="CHEBI:30616"/>
    </ligand>
</feature>
<sequence length="209" mass="22575">MTAGRGAWITLEGGDGSGKTTQSNLLADWLADAGHTVVRTREPGGSEVGQLIRDIVLHHRGDIAPRAEALLYAADRAHHVATVVRPALERGEIVLQDRYLDSSVAYQGAGRVLDGTEIRDLSLWAAEGALPDLTLLLDLDPAAARRRLDSADKPFDRLEAEKAEFHGRVRDAYLALAAAEPERFLVLDATASVDDIAAQIRERVAALLD</sequence>
<dbReference type="PANTHER" id="PTHR10344">
    <property type="entry name" value="THYMIDYLATE KINASE"/>
    <property type="match status" value="1"/>
</dbReference>
<keyword evidence="8 11" id="KW-0067">ATP-binding</keyword>
<keyword evidence="6 11" id="KW-0547">Nucleotide-binding</keyword>
<protein>
    <recommendedName>
        <fullName evidence="3 11">Thymidylate kinase</fullName>
        <ecNumber evidence="2 11">2.7.4.9</ecNumber>
    </recommendedName>
    <alternativeName>
        <fullName evidence="11">dTMP kinase</fullName>
    </alternativeName>
</protein>
<dbReference type="CDD" id="cd01672">
    <property type="entry name" value="TMPK"/>
    <property type="match status" value="1"/>
</dbReference>
<evidence type="ECO:0000256" key="4">
    <source>
        <dbReference type="ARBA" id="ARBA00022679"/>
    </source>
</evidence>
<dbReference type="FunFam" id="3.40.50.300:FF:000225">
    <property type="entry name" value="Thymidylate kinase"/>
    <property type="match status" value="1"/>
</dbReference>
<proteinExistence type="inferred from homology"/>
<dbReference type="Gene3D" id="3.40.50.300">
    <property type="entry name" value="P-loop containing nucleotide triphosphate hydrolases"/>
    <property type="match status" value="1"/>
</dbReference>
<organism evidence="13 14">
    <name type="scientific">Microbacterium hydrocarbonoxydans</name>
    <dbReference type="NCBI Taxonomy" id="273678"/>
    <lineage>
        <taxon>Bacteria</taxon>
        <taxon>Bacillati</taxon>
        <taxon>Actinomycetota</taxon>
        <taxon>Actinomycetes</taxon>
        <taxon>Micrococcales</taxon>
        <taxon>Microbacteriaceae</taxon>
        <taxon>Microbacterium</taxon>
    </lineage>
</organism>
<accession>A0A0M2HY79</accession>
<dbReference type="GO" id="GO:0005829">
    <property type="term" value="C:cytosol"/>
    <property type="evidence" value="ECO:0007669"/>
    <property type="project" value="TreeGrafter"/>
</dbReference>
<feature type="domain" description="Thymidylate kinase-like" evidence="12">
    <location>
        <begin position="11"/>
        <end position="200"/>
    </location>
</feature>
<dbReference type="RefSeq" id="WP_045255800.1">
    <property type="nucleotide sequence ID" value="NZ_JYJB01000003.1"/>
</dbReference>
<dbReference type="InterPro" id="IPR027417">
    <property type="entry name" value="P-loop_NTPase"/>
</dbReference>
<keyword evidence="4 11" id="KW-0808">Transferase</keyword>
<dbReference type="GO" id="GO:0006227">
    <property type="term" value="P:dUDP biosynthetic process"/>
    <property type="evidence" value="ECO:0007669"/>
    <property type="project" value="TreeGrafter"/>
</dbReference>
<evidence type="ECO:0000256" key="2">
    <source>
        <dbReference type="ARBA" id="ARBA00012980"/>
    </source>
</evidence>
<dbReference type="Proteomes" id="UP000033900">
    <property type="component" value="Unassembled WGS sequence"/>
</dbReference>
<dbReference type="PATRIC" id="fig|273678.4.peg.96"/>
<comment type="function">
    <text evidence="10 11">Phosphorylation of dTMP to form dTDP in both de novo and salvage pathways of dTTP synthesis.</text>
</comment>
<dbReference type="EC" id="2.7.4.9" evidence="2 11"/>
<keyword evidence="7 11" id="KW-0418">Kinase</keyword>
<evidence type="ECO:0000256" key="1">
    <source>
        <dbReference type="ARBA" id="ARBA00009776"/>
    </source>
</evidence>
<dbReference type="PANTHER" id="PTHR10344:SF4">
    <property type="entry name" value="UMP-CMP KINASE 2, MITOCHONDRIAL"/>
    <property type="match status" value="1"/>
</dbReference>
<comment type="catalytic activity">
    <reaction evidence="9 11">
        <text>dTMP + ATP = dTDP + ADP</text>
        <dbReference type="Rhea" id="RHEA:13517"/>
        <dbReference type="ChEBI" id="CHEBI:30616"/>
        <dbReference type="ChEBI" id="CHEBI:58369"/>
        <dbReference type="ChEBI" id="CHEBI:63528"/>
        <dbReference type="ChEBI" id="CHEBI:456216"/>
        <dbReference type="EC" id="2.7.4.9"/>
    </reaction>
</comment>
<evidence type="ECO:0000313" key="13">
    <source>
        <dbReference type="EMBL" id="KJL49394.1"/>
    </source>
</evidence>
<dbReference type="InterPro" id="IPR039430">
    <property type="entry name" value="Thymidylate_kin-like_dom"/>
</dbReference>
<keyword evidence="14" id="KW-1185">Reference proteome</keyword>
<dbReference type="STRING" id="273678.RS84_00103"/>
<evidence type="ECO:0000256" key="5">
    <source>
        <dbReference type="ARBA" id="ARBA00022727"/>
    </source>
</evidence>
<evidence type="ECO:0000256" key="7">
    <source>
        <dbReference type="ARBA" id="ARBA00022777"/>
    </source>
</evidence>
<dbReference type="NCBIfam" id="TIGR00041">
    <property type="entry name" value="DTMP_kinase"/>
    <property type="match status" value="1"/>
</dbReference>